<evidence type="ECO:0000313" key="12">
    <source>
        <dbReference type="Ensembl" id="ENSVKKP00000000152.1"/>
    </source>
</evidence>
<dbReference type="Ensembl" id="ENSVKKT00000000158.1">
    <property type="protein sequence ID" value="ENSVKKP00000000152.1"/>
    <property type="gene ID" value="ENSVKKG00000000138.1"/>
</dbReference>
<dbReference type="Pfam" id="PF00067">
    <property type="entry name" value="p450"/>
    <property type="match status" value="1"/>
</dbReference>
<dbReference type="GO" id="GO:0005506">
    <property type="term" value="F:iron ion binding"/>
    <property type="evidence" value="ECO:0007669"/>
    <property type="project" value="InterPro"/>
</dbReference>
<dbReference type="GO" id="GO:0006082">
    <property type="term" value="P:organic acid metabolic process"/>
    <property type="evidence" value="ECO:0007669"/>
    <property type="project" value="TreeGrafter"/>
</dbReference>
<dbReference type="GO" id="GO:0016020">
    <property type="term" value="C:membrane"/>
    <property type="evidence" value="ECO:0007669"/>
    <property type="project" value="UniProtKB-SubCell"/>
</dbReference>
<keyword evidence="8 11" id="KW-0503">Monooxygenase</keyword>
<keyword evidence="6 11" id="KW-0560">Oxidoreductase</keyword>
<evidence type="ECO:0000256" key="5">
    <source>
        <dbReference type="ARBA" id="ARBA00022723"/>
    </source>
</evidence>
<dbReference type="AlphaFoldDB" id="A0A8D2IGN7"/>
<dbReference type="InterPro" id="IPR036396">
    <property type="entry name" value="Cyt_P450_sf"/>
</dbReference>
<dbReference type="PRINTS" id="PR00463">
    <property type="entry name" value="EP450I"/>
</dbReference>
<evidence type="ECO:0000256" key="1">
    <source>
        <dbReference type="ARBA" id="ARBA00001971"/>
    </source>
</evidence>
<dbReference type="Proteomes" id="UP000694545">
    <property type="component" value="Unplaced"/>
</dbReference>
<comment type="similarity">
    <text evidence="3 11">Belongs to the cytochrome P450 family.</text>
</comment>
<reference evidence="12" key="1">
    <citation type="submission" date="2025-08" db="UniProtKB">
        <authorList>
            <consortium name="Ensembl"/>
        </authorList>
    </citation>
    <scope>IDENTIFICATION</scope>
</reference>
<dbReference type="InterPro" id="IPR017972">
    <property type="entry name" value="Cyt_P450_CS"/>
</dbReference>
<dbReference type="SUPFAM" id="SSF48264">
    <property type="entry name" value="Cytochrome P450"/>
    <property type="match status" value="1"/>
</dbReference>
<dbReference type="PRINTS" id="PR00385">
    <property type="entry name" value="P450"/>
</dbReference>
<evidence type="ECO:0000256" key="3">
    <source>
        <dbReference type="ARBA" id="ARBA00010617"/>
    </source>
</evidence>
<dbReference type="PROSITE" id="PS00086">
    <property type="entry name" value="CYTOCHROME_P450"/>
    <property type="match status" value="1"/>
</dbReference>
<dbReference type="Gene3D" id="1.10.630.10">
    <property type="entry name" value="Cytochrome P450"/>
    <property type="match status" value="1"/>
</dbReference>
<dbReference type="PANTHER" id="PTHR24300:SF134">
    <property type="entry name" value="CYTOCHROME P450, FAMILY 2, SUBFAMILY AB, POLYPEPTIDE 2-RELATED"/>
    <property type="match status" value="1"/>
</dbReference>
<keyword evidence="13" id="KW-1185">Reference proteome</keyword>
<evidence type="ECO:0008006" key="14">
    <source>
        <dbReference type="Google" id="ProtNLM"/>
    </source>
</evidence>
<feature type="binding site" description="axial binding residue" evidence="10">
    <location>
        <position position="424"/>
    </location>
    <ligand>
        <name>heme</name>
        <dbReference type="ChEBI" id="CHEBI:30413"/>
    </ligand>
    <ligandPart>
        <name>Fe</name>
        <dbReference type="ChEBI" id="CHEBI:18248"/>
    </ligandPart>
</feature>
<dbReference type="FunFam" id="1.10.630.10:FF:000004">
    <property type="entry name" value="cytochrome P450 2D15 isoform X1"/>
    <property type="match status" value="1"/>
</dbReference>
<evidence type="ECO:0000256" key="8">
    <source>
        <dbReference type="ARBA" id="ARBA00023033"/>
    </source>
</evidence>
<name>A0A8D2IGN7_VARKO</name>
<sequence length="482" mass="55196">MMELWALVLVLACLMVLKYLRWLWRCRHYPPGPFPWPLIGSTWWTGLNLHKDTLMKLAKQYGSLSTLWIAQYPIVILSGYQTVKEGLIGHSEELSGRPVTNLLKIAFKRKGIVLSNGRVWKQQRRFGVGVMRQLGLGKKGMESQIQVETHRLVEVFASAKGQPFDPLLPITNSVSSLICVLAFGYRFSLEDKEFQEMIDAVDFLLKFGCTMCHTLFPSIFIHLPGPHQKALSFSQLVLSFARKEIEKHKEQTRHEPQDFIDFYLLQIEKNNPSSSFNEENLSETILELFIAGTETTATTLHWALLLMVAHPDVQEMEDVLGSSHSICYQDRKKLPYTNAVIHEIQRANYALPLGIPRRSIKDVHMNGFIIPKDTIVVTDLRSVLLDPKQWETPEQFNPQHFLDKDGNFVAREEFLPFGAGARVCLGEQMARMEIFLFLTHLLRNFRFQLPEGVTKINQEPVMGMTFHPVPYKVCAIPRSSSS</sequence>
<dbReference type="PANTHER" id="PTHR24300">
    <property type="entry name" value="CYTOCHROME P450 508A4-RELATED"/>
    <property type="match status" value="1"/>
</dbReference>
<dbReference type="GO" id="GO:0020037">
    <property type="term" value="F:heme binding"/>
    <property type="evidence" value="ECO:0007669"/>
    <property type="project" value="InterPro"/>
</dbReference>
<dbReference type="InterPro" id="IPR050182">
    <property type="entry name" value="Cytochrome_P450_fam2"/>
</dbReference>
<reference evidence="12" key="2">
    <citation type="submission" date="2025-09" db="UniProtKB">
        <authorList>
            <consortium name="Ensembl"/>
        </authorList>
    </citation>
    <scope>IDENTIFICATION</scope>
</reference>
<evidence type="ECO:0000256" key="9">
    <source>
        <dbReference type="ARBA" id="ARBA00023136"/>
    </source>
</evidence>
<evidence type="ECO:0000256" key="7">
    <source>
        <dbReference type="ARBA" id="ARBA00023004"/>
    </source>
</evidence>
<evidence type="ECO:0000256" key="6">
    <source>
        <dbReference type="ARBA" id="ARBA00023002"/>
    </source>
</evidence>
<evidence type="ECO:0000313" key="13">
    <source>
        <dbReference type="Proteomes" id="UP000694545"/>
    </source>
</evidence>
<keyword evidence="4 10" id="KW-0349">Heme</keyword>
<gene>
    <name evidence="12" type="primary">LOC123019439</name>
</gene>
<dbReference type="GO" id="GO:0006805">
    <property type="term" value="P:xenobiotic metabolic process"/>
    <property type="evidence" value="ECO:0007669"/>
    <property type="project" value="TreeGrafter"/>
</dbReference>
<evidence type="ECO:0000256" key="10">
    <source>
        <dbReference type="PIRSR" id="PIRSR602401-1"/>
    </source>
</evidence>
<keyword evidence="9" id="KW-0472">Membrane</keyword>
<proteinExistence type="inferred from homology"/>
<keyword evidence="7 10" id="KW-0408">Iron</keyword>
<evidence type="ECO:0000256" key="2">
    <source>
        <dbReference type="ARBA" id="ARBA00004370"/>
    </source>
</evidence>
<protein>
    <recommendedName>
        <fullName evidence="14">Cytochrome P450</fullName>
    </recommendedName>
</protein>
<evidence type="ECO:0000256" key="4">
    <source>
        <dbReference type="ARBA" id="ARBA00022617"/>
    </source>
</evidence>
<dbReference type="GO" id="GO:0005737">
    <property type="term" value="C:cytoplasm"/>
    <property type="evidence" value="ECO:0007669"/>
    <property type="project" value="TreeGrafter"/>
</dbReference>
<comment type="cofactor">
    <cofactor evidence="1 10">
        <name>heme</name>
        <dbReference type="ChEBI" id="CHEBI:30413"/>
    </cofactor>
</comment>
<dbReference type="InterPro" id="IPR001128">
    <property type="entry name" value="Cyt_P450"/>
</dbReference>
<comment type="subcellular location">
    <subcellularLocation>
        <location evidence="2">Membrane</location>
    </subcellularLocation>
</comment>
<accession>A0A8D2IGN7</accession>
<evidence type="ECO:0000256" key="11">
    <source>
        <dbReference type="RuleBase" id="RU000461"/>
    </source>
</evidence>
<dbReference type="InterPro" id="IPR002401">
    <property type="entry name" value="Cyt_P450_E_grp-I"/>
</dbReference>
<dbReference type="OMA" id="RFGLITM"/>
<dbReference type="GO" id="GO:0016712">
    <property type="term" value="F:oxidoreductase activity, acting on paired donors, with incorporation or reduction of molecular oxygen, reduced flavin or flavoprotein as one donor, and incorporation of one atom of oxygen"/>
    <property type="evidence" value="ECO:0007669"/>
    <property type="project" value="TreeGrafter"/>
</dbReference>
<organism evidence="12 13">
    <name type="scientific">Varanus komodoensis</name>
    <name type="common">Komodo dragon</name>
    <dbReference type="NCBI Taxonomy" id="61221"/>
    <lineage>
        <taxon>Eukaryota</taxon>
        <taxon>Metazoa</taxon>
        <taxon>Chordata</taxon>
        <taxon>Craniata</taxon>
        <taxon>Vertebrata</taxon>
        <taxon>Euteleostomi</taxon>
        <taxon>Lepidosauria</taxon>
        <taxon>Squamata</taxon>
        <taxon>Bifurcata</taxon>
        <taxon>Unidentata</taxon>
        <taxon>Episquamata</taxon>
        <taxon>Toxicofera</taxon>
        <taxon>Anguimorpha</taxon>
        <taxon>Paleoanguimorpha</taxon>
        <taxon>Varanoidea</taxon>
        <taxon>Varanidae</taxon>
        <taxon>Varanus</taxon>
    </lineage>
</organism>
<keyword evidence="5 10" id="KW-0479">Metal-binding</keyword>